<accession>A0A7J8DY04</accession>
<protein>
    <submittedName>
        <fullName evidence="1">Uncharacterized protein</fullName>
    </submittedName>
</protein>
<evidence type="ECO:0000313" key="2">
    <source>
        <dbReference type="Proteomes" id="UP000593571"/>
    </source>
</evidence>
<comment type="caution">
    <text evidence="1">The sequence shown here is derived from an EMBL/GenBank/DDBJ whole genome shotgun (WGS) entry which is preliminary data.</text>
</comment>
<dbReference type="Proteomes" id="UP000593571">
    <property type="component" value="Unassembled WGS sequence"/>
</dbReference>
<organism evidence="1 2">
    <name type="scientific">Rousettus aegyptiacus</name>
    <name type="common">Egyptian fruit bat</name>
    <name type="synonym">Pteropus aegyptiacus</name>
    <dbReference type="NCBI Taxonomy" id="9407"/>
    <lineage>
        <taxon>Eukaryota</taxon>
        <taxon>Metazoa</taxon>
        <taxon>Chordata</taxon>
        <taxon>Craniata</taxon>
        <taxon>Vertebrata</taxon>
        <taxon>Euteleostomi</taxon>
        <taxon>Mammalia</taxon>
        <taxon>Eutheria</taxon>
        <taxon>Laurasiatheria</taxon>
        <taxon>Chiroptera</taxon>
        <taxon>Yinpterochiroptera</taxon>
        <taxon>Pteropodoidea</taxon>
        <taxon>Pteropodidae</taxon>
        <taxon>Rousettinae</taxon>
        <taxon>Rousettus</taxon>
    </lineage>
</organism>
<dbReference type="AlphaFoldDB" id="A0A7J8DY04"/>
<evidence type="ECO:0000313" key="1">
    <source>
        <dbReference type="EMBL" id="KAF6427961.1"/>
    </source>
</evidence>
<dbReference type="EMBL" id="JACASE010000011">
    <property type="protein sequence ID" value="KAF6427961.1"/>
    <property type="molecule type" value="Genomic_DNA"/>
</dbReference>
<reference evidence="1 2" key="1">
    <citation type="journal article" date="2020" name="Nature">
        <title>Six reference-quality genomes reveal evolution of bat adaptations.</title>
        <authorList>
            <person name="Jebb D."/>
            <person name="Huang Z."/>
            <person name="Pippel M."/>
            <person name="Hughes G.M."/>
            <person name="Lavrichenko K."/>
            <person name="Devanna P."/>
            <person name="Winkler S."/>
            <person name="Jermiin L.S."/>
            <person name="Skirmuntt E.C."/>
            <person name="Katzourakis A."/>
            <person name="Burkitt-Gray L."/>
            <person name="Ray D.A."/>
            <person name="Sullivan K.A.M."/>
            <person name="Roscito J.G."/>
            <person name="Kirilenko B.M."/>
            <person name="Davalos L.M."/>
            <person name="Corthals A.P."/>
            <person name="Power M.L."/>
            <person name="Jones G."/>
            <person name="Ransome R.D."/>
            <person name="Dechmann D.K.N."/>
            <person name="Locatelli A.G."/>
            <person name="Puechmaille S.J."/>
            <person name="Fedrigo O."/>
            <person name="Jarvis E.D."/>
            <person name="Hiller M."/>
            <person name="Vernes S.C."/>
            <person name="Myers E.W."/>
            <person name="Teeling E.C."/>
        </authorList>
    </citation>
    <scope>NUCLEOTIDE SEQUENCE [LARGE SCALE GENOMIC DNA]</scope>
    <source>
        <strain evidence="1">MRouAeg1</strain>
        <tissue evidence="1">Muscle</tissue>
    </source>
</reference>
<keyword evidence="2" id="KW-1185">Reference proteome</keyword>
<name>A0A7J8DY04_ROUAE</name>
<proteinExistence type="predicted"/>
<sequence>MGNHAVNSGTRRRQLCASFLSASKFGRGVSVASGSRRPCGVRRCGLPPGPSAHPVGAVFSSFFGGVSLAEPFLSCRLCRPPPTESQPGSCRRIVRGPNGHAAPGVGRVDPTLCPSPSRPSLCLTPESGQDGRTAVCLGTSRGPGGAGRKQTLFQPLLSPKPGQCFSLRPVRLPQDGDLPV</sequence>
<gene>
    <name evidence="1" type="ORF">HJG63_008422</name>
</gene>